<accession>A0ABU7M960</accession>
<feature type="domain" description="HTH gntR-type" evidence="4">
    <location>
        <begin position="31"/>
        <end position="99"/>
    </location>
</feature>
<evidence type="ECO:0000256" key="2">
    <source>
        <dbReference type="ARBA" id="ARBA00023125"/>
    </source>
</evidence>
<dbReference type="InterPro" id="IPR000524">
    <property type="entry name" value="Tscrpt_reg_HTH_GntR"/>
</dbReference>
<keyword evidence="6" id="KW-1185">Reference proteome</keyword>
<comment type="caution">
    <text evidence="5">The sequence shown here is derived from an EMBL/GenBank/DDBJ whole genome shotgun (WGS) entry which is preliminary data.</text>
</comment>
<proteinExistence type="predicted"/>
<keyword evidence="1" id="KW-0805">Transcription regulation</keyword>
<dbReference type="PROSITE" id="PS50949">
    <property type="entry name" value="HTH_GNTR"/>
    <property type="match status" value="1"/>
</dbReference>
<keyword evidence="2" id="KW-0238">DNA-binding</keyword>
<sequence>MHVLPVGEGRTLTPGHAVDLAGLLTLDADGPPPFEQVRSGIIDLVRRGELLVGQRIPTVRQLAADLDIAPNTVARSYRELEAAGVIETRGRHGSFIKAGRDAALDHAQQATVDHVAAMRTLGIDDRTIVALVQRVIRS</sequence>
<reference evidence="5 6" key="1">
    <citation type="submission" date="2024-01" db="EMBL/GenBank/DDBJ databases">
        <title>Draft genome sequence of Gordonia sp. LSe1-13.</title>
        <authorList>
            <person name="Suphannarot A."/>
            <person name="Mingma R."/>
        </authorList>
    </citation>
    <scope>NUCLEOTIDE SEQUENCE [LARGE SCALE GENOMIC DNA]</scope>
    <source>
        <strain evidence="5 6">LSe1-13</strain>
    </source>
</reference>
<dbReference type="InterPro" id="IPR036390">
    <property type="entry name" value="WH_DNA-bd_sf"/>
</dbReference>
<evidence type="ECO:0000259" key="4">
    <source>
        <dbReference type="PROSITE" id="PS50949"/>
    </source>
</evidence>
<dbReference type="RefSeq" id="WP_330430750.1">
    <property type="nucleotide sequence ID" value="NZ_JAZDUF010000001.1"/>
</dbReference>
<organism evidence="5 6">
    <name type="scientific">Gordonia sesuvii</name>
    <dbReference type="NCBI Taxonomy" id="3116777"/>
    <lineage>
        <taxon>Bacteria</taxon>
        <taxon>Bacillati</taxon>
        <taxon>Actinomycetota</taxon>
        <taxon>Actinomycetes</taxon>
        <taxon>Mycobacteriales</taxon>
        <taxon>Gordoniaceae</taxon>
        <taxon>Gordonia</taxon>
    </lineage>
</organism>
<evidence type="ECO:0000313" key="5">
    <source>
        <dbReference type="EMBL" id="MEE3849096.1"/>
    </source>
</evidence>
<dbReference type="InterPro" id="IPR036388">
    <property type="entry name" value="WH-like_DNA-bd_sf"/>
</dbReference>
<dbReference type="SUPFAM" id="SSF46785">
    <property type="entry name" value="Winged helix' DNA-binding domain"/>
    <property type="match status" value="1"/>
</dbReference>
<dbReference type="EMBL" id="JAZDUF010000001">
    <property type="protein sequence ID" value="MEE3849096.1"/>
    <property type="molecule type" value="Genomic_DNA"/>
</dbReference>
<evidence type="ECO:0000256" key="3">
    <source>
        <dbReference type="ARBA" id="ARBA00023163"/>
    </source>
</evidence>
<evidence type="ECO:0000256" key="1">
    <source>
        <dbReference type="ARBA" id="ARBA00023015"/>
    </source>
</evidence>
<dbReference type="Pfam" id="PF00392">
    <property type="entry name" value="GntR"/>
    <property type="match status" value="1"/>
</dbReference>
<keyword evidence="3" id="KW-0804">Transcription</keyword>
<dbReference type="CDD" id="cd07377">
    <property type="entry name" value="WHTH_GntR"/>
    <property type="match status" value="1"/>
</dbReference>
<gene>
    <name evidence="5" type="ORF">VZC37_02045</name>
</gene>
<dbReference type="Proteomes" id="UP001347146">
    <property type="component" value="Unassembled WGS sequence"/>
</dbReference>
<dbReference type="PANTHER" id="PTHR38445">
    <property type="entry name" value="HTH-TYPE TRANSCRIPTIONAL REPRESSOR YTRA"/>
    <property type="match status" value="1"/>
</dbReference>
<dbReference type="PANTHER" id="PTHR38445:SF9">
    <property type="entry name" value="HTH-TYPE TRANSCRIPTIONAL REPRESSOR YTRA"/>
    <property type="match status" value="1"/>
</dbReference>
<evidence type="ECO:0000313" key="6">
    <source>
        <dbReference type="Proteomes" id="UP001347146"/>
    </source>
</evidence>
<protein>
    <submittedName>
        <fullName evidence="5">GntR family transcriptional regulator</fullName>
    </submittedName>
</protein>
<dbReference type="Gene3D" id="1.10.10.10">
    <property type="entry name" value="Winged helix-like DNA-binding domain superfamily/Winged helix DNA-binding domain"/>
    <property type="match status" value="1"/>
</dbReference>
<name>A0ABU7M960_9ACTN</name>
<dbReference type="SMART" id="SM00345">
    <property type="entry name" value="HTH_GNTR"/>
    <property type="match status" value="1"/>
</dbReference>